<protein>
    <submittedName>
        <fullName evidence="2">Uncharacterized protein</fullName>
    </submittedName>
</protein>
<dbReference type="Proteomes" id="UP000030762">
    <property type="component" value="Unassembled WGS sequence"/>
</dbReference>
<feature type="compositionally biased region" description="Polar residues" evidence="1">
    <location>
        <begin position="245"/>
        <end position="254"/>
    </location>
</feature>
<evidence type="ECO:0000313" key="3">
    <source>
        <dbReference type="Proteomes" id="UP000030762"/>
    </source>
</evidence>
<dbReference type="AlphaFoldDB" id="T0QD04"/>
<gene>
    <name evidence="2" type="ORF">SDRG_11019</name>
</gene>
<reference evidence="2 3" key="1">
    <citation type="submission" date="2012-04" db="EMBL/GenBank/DDBJ databases">
        <title>The Genome Sequence of Saprolegnia declina VS20.</title>
        <authorList>
            <consortium name="The Broad Institute Genome Sequencing Platform"/>
            <person name="Russ C."/>
            <person name="Nusbaum C."/>
            <person name="Tyler B."/>
            <person name="van West P."/>
            <person name="Dieguez-Uribeondo J."/>
            <person name="de Bruijn I."/>
            <person name="Tripathy S."/>
            <person name="Jiang R."/>
            <person name="Young S.K."/>
            <person name="Zeng Q."/>
            <person name="Gargeya S."/>
            <person name="Fitzgerald M."/>
            <person name="Haas B."/>
            <person name="Abouelleil A."/>
            <person name="Alvarado L."/>
            <person name="Arachchi H.M."/>
            <person name="Berlin A."/>
            <person name="Chapman S.B."/>
            <person name="Goldberg J."/>
            <person name="Griggs A."/>
            <person name="Gujja S."/>
            <person name="Hansen M."/>
            <person name="Howarth C."/>
            <person name="Imamovic A."/>
            <person name="Larimer J."/>
            <person name="McCowen C."/>
            <person name="Montmayeur A."/>
            <person name="Murphy C."/>
            <person name="Neiman D."/>
            <person name="Pearson M."/>
            <person name="Priest M."/>
            <person name="Roberts A."/>
            <person name="Saif S."/>
            <person name="Shea T."/>
            <person name="Sisk P."/>
            <person name="Sykes S."/>
            <person name="Wortman J."/>
            <person name="Nusbaum C."/>
            <person name="Birren B."/>
        </authorList>
    </citation>
    <scope>NUCLEOTIDE SEQUENCE [LARGE SCALE GENOMIC DNA]</scope>
    <source>
        <strain evidence="2 3">VS20</strain>
    </source>
</reference>
<dbReference type="OrthoDB" id="77937at2759"/>
<dbReference type="EMBL" id="JH767169">
    <property type="protein sequence ID" value="EQC31420.1"/>
    <property type="molecule type" value="Genomic_DNA"/>
</dbReference>
<dbReference type="GeneID" id="19951746"/>
<feature type="region of interest" description="Disordered" evidence="1">
    <location>
        <begin position="228"/>
        <end position="266"/>
    </location>
</feature>
<dbReference type="VEuPathDB" id="FungiDB:SDRG_11019"/>
<evidence type="ECO:0000313" key="2">
    <source>
        <dbReference type="EMBL" id="EQC31420.1"/>
    </source>
</evidence>
<sequence length="266" mass="30525">MKAQRKPTKTAAKAPARRRPEWNAYLTDAASYQLNQDQLLKKKIQMLTKIPTELPRRAMPAPAMQRAMTAPPQQRDTFQHHLRRPPMPMLSGDLQKQELQREIDRMDQMLVSLELQANEFDESAVANDADHEVRAHHDAYEGNYLGADNTMDTTTAQLEARDTSHHVMALVEQLQQELQRERDARLQQDQTIQKLHEDLQSLTHAHTALRDDFKQAVKHIVKLKHTVSQLSGDSKPVTPSRRDTSTYGVPNQENVAPGYYNRERAN</sequence>
<name>T0QD04_SAPDV</name>
<accession>T0QD04</accession>
<dbReference type="InParanoid" id="T0QD04"/>
<evidence type="ECO:0000256" key="1">
    <source>
        <dbReference type="SAM" id="MobiDB-lite"/>
    </source>
</evidence>
<proteinExistence type="predicted"/>
<dbReference type="RefSeq" id="XP_008615261.1">
    <property type="nucleotide sequence ID" value="XM_008617039.1"/>
</dbReference>
<keyword evidence="3" id="KW-1185">Reference proteome</keyword>
<organism evidence="2 3">
    <name type="scientific">Saprolegnia diclina (strain VS20)</name>
    <dbReference type="NCBI Taxonomy" id="1156394"/>
    <lineage>
        <taxon>Eukaryota</taxon>
        <taxon>Sar</taxon>
        <taxon>Stramenopiles</taxon>
        <taxon>Oomycota</taxon>
        <taxon>Saprolegniomycetes</taxon>
        <taxon>Saprolegniales</taxon>
        <taxon>Saprolegniaceae</taxon>
        <taxon>Saprolegnia</taxon>
    </lineage>
</organism>
<dbReference type="OMA" id="EWNAYLT"/>
<feature type="region of interest" description="Disordered" evidence="1">
    <location>
        <begin position="1"/>
        <end position="21"/>
    </location>
</feature>